<evidence type="ECO:0000313" key="7">
    <source>
        <dbReference type="Proteomes" id="UP000241444"/>
    </source>
</evidence>
<dbReference type="SUPFAM" id="SSF53850">
    <property type="entry name" value="Periplasmic binding protein-like II"/>
    <property type="match status" value="1"/>
</dbReference>
<dbReference type="SUPFAM" id="SSF46785">
    <property type="entry name" value="Winged helix' DNA-binding domain"/>
    <property type="match status" value="1"/>
</dbReference>
<name>A0A2P7BWB3_9HYPH</name>
<evidence type="ECO:0000256" key="4">
    <source>
        <dbReference type="ARBA" id="ARBA00023163"/>
    </source>
</evidence>
<protein>
    <submittedName>
        <fullName evidence="6">LysR family transcriptional regulator</fullName>
    </submittedName>
</protein>
<gene>
    <name evidence="6" type="ORF">CU102_01490</name>
</gene>
<evidence type="ECO:0000313" key="6">
    <source>
        <dbReference type="EMBL" id="PSH70755.1"/>
    </source>
</evidence>
<dbReference type="RefSeq" id="WP_106709183.1">
    <property type="nucleotide sequence ID" value="NZ_PGGO01000001.1"/>
</dbReference>
<dbReference type="FunFam" id="1.10.10.10:FF:000001">
    <property type="entry name" value="LysR family transcriptional regulator"/>
    <property type="match status" value="1"/>
</dbReference>
<dbReference type="InterPro" id="IPR005119">
    <property type="entry name" value="LysR_subst-bd"/>
</dbReference>
<dbReference type="InterPro" id="IPR036390">
    <property type="entry name" value="WH_DNA-bd_sf"/>
</dbReference>
<reference evidence="7" key="1">
    <citation type="submission" date="2017-11" db="EMBL/GenBank/DDBJ databases">
        <authorList>
            <person name="Kuznetsova I."/>
            <person name="Sazanova A."/>
            <person name="Chirak E."/>
            <person name="Safronova V."/>
            <person name="Willems A."/>
        </authorList>
    </citation>
    <scope>NUCLEOTIDE SEQUENCE [LARGE SCALE GENOMIC DNA]</scope>
    <source>
        <strain evidence="7">STM 196</strain>
    </source>
</reference>
<keyword evidence="2" id="KW-0805">Transcription regulation</keyword>
<keyword evidence="3" id="KW-0238">DNA-binding</keyword>
<comment type="similarity">
    <text evidence="1">Belongs to the LysR transcriptional regulatory family.</text>
</comment>
<accession>A0A2P7BWB3</accession>
<comment type="caution">
    <text evidence="6">The sequence shown here is derived from an EMBL/GenBank/DDBJ whole genome shotgun (WGS) entry which is preliminary data.</text>
</comment>
<dbReference type="GO" id="GO:0003677">
    <property type="term" value="F:DNA binding"/>
    <property type="evidence" value="ECO:0007669"/>
    <property type="project" value="UniProtKB-KW"/>
</dbReference>
<dbReference type="Pfam" id="PF00126">
    <property type="entry name" value="HTH_1"/>
    <property type="match status" value="1"/>
</dbReference>
<dbReference type="InterPro" id="IPR036388">
    <property type="entry name" value="WH-like_DNA-bd_sf"/>
</dbReference>
<keyword evidence="7" id="KW-1185">Reference proteome</keyword>
<dbReference type="Gene3D" id="1.10.10.10">
    <property type="entry name" value="Winged helix-like DNA-binding domain superfamily/Winged helix DNA-binding domain"/>
    <property type="match status" value="1"/>
</dbReference>
<sequence>MLPNALRYFLEVARIGSVNGASERLHVAGSAISRQISALEMQFETPLFERKPRGMVLTPAGEKLADYARRAFLDAEDVAAEIRGRVDTLRGTIRIATSEGLANVFMSEMAYFFREKYPEVRFDIHVVAPPNIALMVREGEVDIGIAFAVGTPIPVHVVRRVRVTTVAIMHPNHPLAARDHLTMADLANYPVALSTPDTTLRQVIDMRCAAEGVLLNVVMVSSHSAGLMHFARQGGAIAFASPISVRTWITDGLLVARPFVEDTAFNRSLEIQTMAARKLPRLVDDFSRFLADEIGGQIAL</sequence>
<evidence type="ECO:0000256" key="2">
    <source>
        <dbReference type="ARBA" id="ARBA00023015"/>
    </source>
</evidence>
<proteinExistence type="inferred from homology"/>
<dbReference type="EMBL" id="PGGO01000001">
    <property type="protein sequence ID" value="PSH70755.1"/>
    <property type="molecule type" value="Genomic_DNA"/>
</dbReference>
<dbReference type="Proteomes" id="UP000241444">
    <property type="component" value="Unassembled WGS sequence"/>
</dbReference>
<dbReference type="InterPro" id="IPR050950">
    <property type="entry name" value="HTH-type_LysR_regulators"/>
</dbReference>
<dbReference type="GO" id="GO:0005829">
    <property type="term" value="C:cytosol"/>
    <property type="evidence" value="ECO:0007669"/>
    <property type="project" value="TreeGrafter"/>
</dbReference>
<evidence type="ECO:0000256" key="3">
    <source>
        <dbReference type="ARBA" id="ARBA00023125"/>
    </source>
</evidence>
<dbReference type="Gene3D" id="3.40.190.290">
    <property type="match status" value="1"/>
</dbReference>
<evidence type="ECO:0000256" key="1">
    <source>
        <dbReference type="ARBA" id="ARBA00009437"/>
    </source>
</evidence>
<dbReference type="GO" id="GO:0003700">
    <property type="term" value="F:DNA-binding transcription factor activity"/>
    <property type="evidence" value="ECO:0007669"/>
    <property type="project" value="InterPro"/>
</dbReference>
<keyword evidence="4" id="KW-0804">Transcription</keyword>
<organism evidence="6 7">
    <name type="scientific">Phyllobacterium brassicacearum</name>
    <dbReference type="NCBI Taxonomy" id="314235"/>
    <lineage>
        <taxon>Bacteria</taxon>
        <taxon>Pseudomonadati</taxon>
        <taxon>Pseudomonadota</taxon>
        <taxon>Alphaproteobacteria</taxon>
        <taxon>Hyphomicrobiales</taxon>
        <taxon>Phyllobacteriaceae</taxon>
        <taxon>Phyllobacterium</taxon>
    </lineage>
</organism>
<feature type="domain" description="HTH lysR-type" evidence="5">
    <location>
        <begin position="1"/>
        <end position="58"/>
    </location>
</feature>
<dbReference type="InterPro" id="IPR000847">
    <property type="entry name" value="LysR_HTH_N"/>
</dbReference>
<dbReference type="PANTHER" id="PTHR30419">
    <property type="entry name" value="HTH-TYPE TRANSCRIPTIONAL REGULATOR YBHD"/>
    <property type="match status" value="1"/>
</dbReference>
<dbReference type="Pfam" id="PF03466">
    <property type="entry name" value="LysR_substrate"/>
    <property type="match status" value="1"/>
</dbReference>
<dbReference type="AlphaFoldDB" id="A0A2P7BWB3"/>
<dbReference type="PROSITE" id="PS50931">
    <property type="entry name" value="HTH_LYSR"/>
    <property type="match status" value="1"/>
</dbReference>
<dbReference type="OrthoDB" id="5297263at2"/>
<evidence type="ECO:0000259" key="5">
    <source>
        <dbReference type="PROSITE" id="PS50931"/>
    </source>
</evidence>